<organism evidence="2 3">
    <name type="scientific">Selenomonas artemidis F0399</name>
    <dbReference type="NCBI Taxonomy" id="749551"/>
    <lineage>
        <taxon>Bacteria</taxon>
        <taxon>Bacillati</taxon>
        <taxon>Bacillota</taxon>
        <taxon>Negativicutes</taxon>
        <taxon>Selenomonadales</taxon>
        <taxon>Selenomonadaceae</taxon>
        <taxon>Selenomonas</taxon>
    </lineage>
</organism>
<comment type="caution">
    <text evidence="2">The sequence shown here is derived from an EMBL/GenBank/DDBJ whole genome shotgun (WGS) entry which is preliminary data.</text>
</comment>
<dbReference type="InterPro" id="IPR005240">
    <property type="entry name" value="DUF389"/>
</dbReference>
<gene>
    <name evidence="2" type="ORF">HMPREF9555_01508</name>
</gene>
<keyword evidence="1" id="KW-0472">Membrane</keyword>
<keyword evidence="3" id="KW-1185">Reference proteome</keyword>
<feature type="transmembrane region" description="Helical" evidence="1">
    <location>
        <begin position="176"/>
        <end position="198"/>
    </location>
</feature>
<reference evidence="2 3" key="1">
    <citation type="submission" date="2010-08" db="EMBL/GenBank/DDBJ databases">
        <authorList>
            <person name="Weinstock G."/>
            <person name="Sodergren E."/>
            <person name="Clifton S."/>
            <person name="Fulton L."/>
            <person name="Fulton B."/>
            <person name="Courtney L."/>
            <person name="Fronick C."/>
            <person name="Harrison M."/>
            <person name="Strong C."/>
            <person name="Farmer C."/>
            <person name="Delahaunty K."/>
            <person name="Markovic C."/>
            <person name="Hall O."/>
            <person name="Minx P."/>
            <person name="Tomlinson C."/>
            <person name="Mitreva M."/>
            <person name="Hou S."/>
            <person name="Chen J."/>
            <person name="Wollam A."/>
            <person name="Pepin K.H."/>
            <person name="Johnson M."/>
            <person name="Bhonagiri V."/>
            <person name="Zhang X."/>
            <person name="Suruliraj S."/>
            <person name="Warren W."/>
            <person name="Chinwalla A."/>
            <person name="Mardis E.R."/>
            <person name="Wilson R.K."/>
        </authorList>
    </citation>
    <scope>NUCLEOTIDE SEQUENCE [LARGE SCALE GENOMIC DNA]</scope>
    <source>
        <strain evidence="2 3">F0399</strain>
    </source>
</reference>
<keyword evidence="1" id="KW-0812">Transmembrane</keyword>
<feature type="transmembrane region" description="Helical" evidence="1">
    <location>
        <begin position="204"/>
        <end position="227"/>
    </location>
</feature>
<dbReference type="Pfam" id="PF04087">
    <property type="entry name" value="DUF389"/>
    <property type="match status" value="1"/>
</dbReference>
<feature type="transmembrane region" description="Helical" evidence="1">
    <location>
        <begin position="113"/>
        <end position="131"/>
    </location>
</feature>
<dbReference type="HOGENOM" id="CLU_032897_0_0_9"/>
<name>E7N3D3_9FIRM</name>
<evidence type="ECO:0000313" key="2">
    <source>
        <dbReference type="EMBL" id="EFW29289.1"/>
    </source>
</evidence>
<dbReference type="PANTHER" id="PTHR20992:SF9">
    <property type="entry name" value="AT15442P-RELATED"/>
    <property type="match status" value="1"/>
</dbReference>
<feature type="transmembrane region" description="Helical" evidence="1">
    <location>
        <begin position="151"/>
        <end position="169"/>
    </location>
</feature>
<dbReference type="Proteomes" id="UP000004633">
    <property type="component" value="Unassembled WGS sequence"/>
</dbReference>
<keyword evidence="1" id="KW-1133">Transmembrane helix</keyword>
<evidence type="ECO:0000313" key="3">
    <source>
        <dbReference type="Proteomes" id="UP000004633"/>
    </source>
</evidence>
<feature type="transmembrane region" description="Helical" evidence="1">
    <location>
        <begin position="79"/>
        <end position="101"/>
    </location>
</feature>
<dbReference type="EMBL" id="AECV01000031">
    <property type="protein sequence ID" value="EFW29289.1"/>
    <property type="molecule type" value="Genomic_DNA"/>
</dbReference>
<dbReference type="PANTHER" id="PTHR20992">
    <property type="entry name" value="AT15442P-RELATED"/>
    <property type="match status" value="1"/>
</dbReference>
<evidence type="ECO:0000256" key="1">
    <source>
        <dbReference type="SAM" id="Phobius"/>
    </source>
</evidence>
<dbReference type="STRING" id="749551.HMPREF9555_01508"/>
<sequence length="478" mass="52567">MFYGIIFINNQYLDIGQKENICLILDKLKKFFDLHGDIASIQEITERINAGVQFRGTNLSVLMLAIFIASIGLNMNSTAVIIGAMLISPLMGSILGIGYGLASYDSTYIRSSAGSLFAQVFISVAASTLYFSLTPIDTPSSELLARTSPTIWDVLIAVFGGLAGIIGVTRKEGGNVIPGVAIATALMPPLCTAGYGIATGVTAYAVGALYLFFINSFFICLTAFVVLKIIDIPSKIARDSVEFSRQKLYLLTAAILVTLPSCFFAYQSVQENLENEQAKSYIEENFKAPPRLAISYTLDNEKKMLTVFTTAGIPEDDLAALTEKLHEKTHLRPFQLEVFSAETVEEREKMEAMIERRLSEVEKRAIPSVQEQQTVTALKSAREESEKKGTYILDWNREARIVFPQISRIAVGSVHAPDPAANKAASLRETHIAFVYLQADLDEASRARLTEWISAKAQHRVEVHFLPEVPAAEENKGT</sequence>
<feature type="transmembrane region" description="Helical" evidence="1">
    <location>
        <begin position="56"/>
        <end position="73"/>
    </location>
</feature>
<accession>E7N3D3</accession>
<dbReference type="AlphaFoldDB" id="E7N3D3"/>
<proteinExistence type="predicted"/>
<protein>
    <submittedName>
        <fullName evidence="2">Hydrophobic domain protein</fullName>
    </submittedName>
</protein>
<feature type="transmembrane region" description="Helical" evidence="1">
    <location>
        <begin position="248"/>
        <end position="266"/>
    </location>
</feature>